<dbReference type="GO" id="GO:0016787">
    <property type="term" value="F:hydrolase activity"/>
    <property type="evidence" value="ECO:0007669"/>
    <property type="project" value="UniProtKB-KW"/>
</dbReference>
<dbReference type="FunFam" id="3.30.70.360:FF:000001">
    <property type="entry name" value="N-acetyldiaminopimelate deacetylase"/>
    <property type="match status" value="1"/>
</dbReference>
<dbReference type="SUPFAM" id="SSF55031">
    <property type="entry name" value="Bacterial exopeptidase dimerisation domain"/>
    <property type="match status" value="1"/>
</dbReference>
<dbReference type="InterPro" id="IPR017439">
    <property type="entry name" value="Amidohydrolase"/>
</dbReference>
<dbReference type="InterPro" id="IPR002933">
    <property type="entry name" value="Peptidase_M20"/>
</dbReference>
<reference evidence="3" key="1">
    <citation type="submission" date="2018-05" db="EMBL/GenBank/DDBJ databases">
        <authorList>
            <person name="Lanie J.A."/>
            <person name="Ng W.-L."/>
            <person name="Kazmierczak K.M."/>
            <person name="Andrzejewski T.M."/>
            <person name="Davidsen T.M."/>
            <person name="Wayne K.J."/>
            <person name="Tettelin H."/>
            <person name="Glass J.I."/>
            <person name="Rusch D."/>
            <person name="Podicherti R."/>
            <person name="Tsui H.-C.T."/>
            <person name="Winkler M.E."/>
        </authorList>
    </citation>
    <scope>NUCLEOTIDE SEQUENCE</scope>
</reference>
<evidence type="ECO:0000259" key="2">
    <source>
        <dbReference type="Pfam" id="PF07687"/>
    </source>
</evidence>
<proteinExistence type="predicted"/>
<feature type="non-terminal residue" evidence="3">
    <location>
        <position position="1"/>
    </location>
</feature>
<dbReference type="Gene3D" id="3.40.630.10">
    <property type="entry name" value="Zn peptidases"/>
    <property type="match status" value="1"/>
</dbReference>
<dbReference type="Gene3D" id="3.30.70.360">
    <property type="match status" value="1"/>
</dbReference>
<organism evidence="3">
    <name type="scientific">marine metagenome</name>
    <dbReference type="NCBI Taxonomy" id="408172"/>
    <lineage>
        <taxon>unclassified sequences</taxon>
        <taxon>metagenomes</taxon>
        <taxon>ecological metagenomes</taxon>
    </lineage>
</organism>
<gene>
    <name evidence="3" type="ORF">METZ01_LOCUS439234</name>
</gene>
<dbReference type="NCBIfam" id="TIGR01891">
    <property type="entry name" value="amidohydrolases"/>
    <property type="match status" value="1"/>
</dbReference>
<accession>A0A382YTG8</accession>
<protein>
    <recommendedName>
        <fullName evidence="2">Peptidase M20 dimerisation domain-containing protein</fullName>
    </recommendedName>
</protein>
<evidence type="ECO:0000256" key="1">
    <source>
        <dbReference type="ARBA" id="ARBA00022801"/>
    </source>
</evidence>
<dbReference type="InterPro" id="IPR036264">
    <property type="entry name" value="Bact_exopeptidase_dim_dom"/>
</dbReference>
<keyword evidence="1" id="KW-0378">Hydrolase</keyword>
<feature type="non-terminal residue" evidence="3">
    <location>
        <position position="262"/>
    </location>
</feature>
<evidence type="ECO:0000313" key="3">
    <source>
        <dbReference type="EMBL" id="SVD86380.1"/>
    </source>
</evidence>
<dbReference type="PANTHER" id="PTHR11014:SF63">
    <property type="entry name" value="METALLOPEPTIDASE, PUTATIVE (AFU_ORTHOLOGUE AFUA_6G09600)-RELATED"/>
    <property type="match status" value="1"/>
</dbReference>
<dbReference type="Pfam" id="PF07687">
    <property type="entry name" value="M20_dimer"/>
    <property type="match status" value="1"/>
</dbReference>
<dbReference type="EMBL" id="UINC01178303">
    <property type="protein sequence ID" value="SVD86380.1"/>
    <property type="molecule type" value="Genomic_DNA"/>
</dbReference>
<dbReference type="AlphaFoldDB" id="A0A382YTG8"/>
<sequence>DGKMHACGHDGHTAMLLGAAKHLSTDPGFNGTVFFIFQPAEEGGHGAKRMMDEGLFDAFPCESVFGMHNMPGFEAGTFAVRKGPLMASADTAHVTVQGVGGHGAFPHLCRDPVLAAARIVDAWNTIVSRRVDPLDSAVISVTQFQASAAINVIPDSVTLGATVRCLRSETRDLLDIALGETARGIASGCGVDAEYRYVRGDIATVNHDEQTDICSQVAANLVGPERVFTNIDPLMGSEDFGWMLHERPGCYLFLGNGIGEAG</sequence>
<dbReference type="InterPro" id="IPR011650">
    <property type="entry name" value="Peptidase_M20_dimer"/>
</dbReference>
<dbReference type="SUPFAM" id="SSF53187">
    <property type="entry name" value="Zn-dependent exopeptidases"/>
    <property type="match status" value="1"/>
</dbReference>
<dbReference type="PANTHER" id="PTHR11014">
    <property type="entry name" value="PEPTIDASE M20 FAMILY MEMBER"/>
    <property type="match status" value="1"/>
</dbReference>
<dbReference type="Pfam" id="PF01546">
    <property type="entry name" value="Peptidase_M20"/>
    <property type="match status" value="1"/>
</dbReference>
<name>A0A382YTG8_9ZZZZ</name>
<feature type="domain" description="Peptidase M20 dimerisation" evidence="2">
    <location>
        <begin position="91"/>
        <end position="172"/>
    </location>
</feature>